<organism evidence="3 4">
    <name type="scientific">Nitrospirillum viridazoti CBAmc</name>
    <dbReference type="NCBI Taxonomy" id="1441467"/>
    <lineage>
        <taxon>Bacteria</taxon>
        <taxon>Pseudomonadati</taxon>
        <taxon>Pseudomonadota</taxon>
        <taxon>Alphaproteobacteria</taxon>
        <taxon>Rhodospirillales</taxon>
        <taxon>Azospirillaceae</taxon>
        <taxon>Nitrospirillum</taxon>
        <taxon>Nitrospirillum viridazoti</taxon>
    </lineage>
</organism>
<dbReference type="KEGG" id="nao:Y958_00735"/>
<evidence type="ECO:0000313" key="4">
    <source>
        <dbReference type="Proteomes" id="UP000197153"/>
    </source>
</evidence>
<evidence type="ECO:0000256" key="1">
    <source>
        <dbReference type="ARBA" id="ARBA00007227"/>
    </source>
</evidence>
<dbReference type="InterPro" id="IPR001387">
    <property type="entry name" value="Cro/C1-type_HTH"/>
</dbReference>
<dbReference type="InterPro" id="IPR010359">
    <property type="entry name" value="IrrE_HExxH"/>
</dbReference>
<comment type="similarity">
    <text evidence="1">Belongs to the short-chain fatty acyl-CoA assimilation regulator (ScfR) family.</text>
</comment>
<evidence type="ECO:0000259" key="2">
    <source>
        <dbReference type="PROSITE" id="PS50943"/>
    </source>
</evidence>
<dbReference type="EMBL" id="CP022110">
    <property type="protein sequence ID" value="ASG19509.1"/>
    <property type="molecule type" value="Genomic_DNA"/>
</dbReference>
<dbReference type="SUPFAM" id="SSF47413">
    <property type="entry name" value="lambda repressor-like DNA-binding domains"/>
    <property type="match status" value="1"/>
</dbReference>
<name>A0A248JLH1_9PROT</name>
<evidence type="ECO:0000313" key="3">
    <source>
        <dbReference type="EMBL" id="ASG19509.1"/>
    </source>
</evidence>
<dbReference type="InterPro" id="IPR052345">
    <property type="entry name" value="Rad_response_metalloprotease"/>
</dbReference>
<dbReference type="PANTHER" id="PTHR43236">
    <property type="entry name" value="ANTITOXIN HIGA1"/>
    <property type="match status" value="1"/>
</dbReference>
<dbReference type="Gene3D" id="1.10.260.40">
    <property type="entry name" value="lambda repressor-like DNA-binding domains"/>
    <property type="match status" value="1"/>
</dbReference>
<dbReference type="Pfam" id="PF06114">
    <property type="entry name" value="Peptidase_M78"/>
    <property type="match status" value="1"/>
</dbReference>
<dbReference type="PANTHER" id="PTHR43236:SF1">
    <property type="entry name" value="BLL7220 PROTEIN"/>
    <property type="match status" value="1"/>
</dbReference>
<dbReference type="PROSITE" id="PS50943">
    <property type="entry name" value="HTH_CROC1"/>
    <property type="match status" value="1"/>
</dbReference>
<dbReference type="SMART" id="SM00530">
    <property type="entry name" value="HTH_XRE"/>
    <property type="match status" value="1"/>
</dbReference>
<gene>
    <name evidence="3" type="ORF">Y958_00735</name>
</gene>
<feature type="domain" description="HTH cro/C1-type" evidence="2">
    <location>
        <begin position="19"/>
        <end position="73"/>
    </location>
</feature>
<reference evidence="3 4" key="1">
    <citation type="submission" date="2017-06" db="EMBL/GenBank/DDBJ databases">
        <title>Complete genome sequence of Nitrospirillum amazonense strain CBAmC, an endophytic nitrogen-fixing and plant growth-promoting bacterium, isolated from sugarcane.</title>
        <authorList>
            <person name="Schwab S."/>
            <person name="dos Santos Teixeira K.R."/>
            <person name="Simoes Araujo J.L."/>
            <person name="Soares Vidal M."/>
            <person name="Borges de Freitas H.R."/>
            <person name="Rivello Crivelaro A.L."/>
            <person name="Bueno de Camargo Nunes A."/>
            <person name="dos Santos C.M."/>
            <person name="Palmeira da Silva Rosa D."/>
            <person name="da Silva Padilha D."/>
            <person name="da Silva E."/>
            <person name="Araujo Terra L."/>
            <person name="Soares Mendes V."/>
            <person name="Farinelli L."/>
            <person name="Magalhaes Cruz L."/>
            <person name="Baldani J.I."/>
        </authorList>
    </citation>
    <scope>NUCLEOTIDE SEQUENCE [LARGE SCALE GENOMIC DNA]</scope>
    <source>
        <strain evidence="3 4">CBAmC</strain>
    </source>
</reference>
<dbReference type="Proteomes" id="UP000197153">
    <property type="component" value="Chromosome 1"/>
</dbReference>
<dbReference type="InterPro" id="IPR010982">
    <property type="entry name" value="Lambda_DNA-bd_dom_sf"/>
</dbReference>
<dbReference type="GO" id="GO:0003677">
    <property type="term" value="F:DNA binding"/>
    <property type="evidence" value="ECO:0007669"/>
    <property type="project" value="InterPro"/>
</dbReference>
<accession>A0A248JLH1</accession>
<keyword evidence="4" id="KW-1185">Reference proteome</keyword>
<sequence length="364" mass="40711">MAEPTEFQPQWASPPGGTILDILDERGMSIEDFCAAMKTTERQASRLIAGAAEIDAKLAVKLQDVLGGSAAFWLRREAQFRSSLSRISDAAADMEPKAWLSTLPVRDIVAFGWVPRIAGRAQQAAALLEFFNTPTVGAWHQQYQKTVTAVAYRTSATYDSKFGALAAWLRQGEIEAEEVECGAWNKEGLRKLLPKIRALTVIEDPSVFLPKLQEMCATCGVVVAVVRAPAGCRASGATRFLSEEKALLQLSFRYKTDDHFWFTLFHEIGHLILHDCSSIFIEDKDLIPTHEEDEANDFAADMLIPSHYKDDLLSLPQDYRAIMRFSRRIGVSYGIVVGQMQHLGLLPRNKFNKLKTGYVWVNRD</sequence>
<dbReference type="Gene3D" id="1.10.10.2910">
    <property type="match status" value="1"/>
</dbReference>
<proteinExistence type="inferred from homology"/>
<dbReference type="AlphaFoldDB" id="A0A248JLH1"/>
<protein>
    <recommendedName>
        <fullName evidence="2">HTH cro/C1-type domain-containing protein</fullName>
    </recommendedName>
</protein>